<evidence type="ECO:0000313" key="2">
    <source>
        <dbReference type="EMBL" id="PTI49454.1"/>
    </source>
</evidence>
<name>A0A2T4PXH3_STAWA</name>
<organism evidence="2 3">
    <name type="scientific">Staphylococcus warneri</name>
    <dbReference type="NCBI Taxonomy" id="1292"/>
    <lineage>
        <taxon>Bacteria</taxon>
        <taxon>Bacillati</taxon>
        <taxon>Bacillota</taxon>
        <taxon>Bacilli</taxon>
        <taxon>Bacillales</taxon>
        <taxon>Staphylococcaceae</taxon>
        <taxon>Staphylococcus</taxon>
    </lineage>
</organism>
<protein>
    <recommendedName>
        <fullName evidence="4">DUF1433 domain-containing protein</fullName>
    </recommendedName>
</protein>
<keyword evidence="1" id="KW-0812">Transmembrane</keyword>
<dbReference type="AlphaFoldDB" id="A0A2T4PXH3"/>
<dbReference type="InterPro" id="IPR009881">
    <property type="entry name" value="DUF1433"/>
</dbReference>
<keyword evidence="1" id="KW-1133">Transmembrane helix</keyword>
<gene>
    <name evidence="2" type="ORF">BU085_12070</name>
</gene>
<dbReference type="Pfam" id="PF07252">
    <property type="entry name" value="DUF1433"/>
    <property type="match status" value="1"/>
</dbReference>
<keyword evidence="1" id="KW-0472">Membrane</keyword>
<dbReference type="EMBL" id="PZEV01000069">
    <property type="protein sequence ID" value="PTI49454.1"/>
    <property type="molecule type" value="Genomic_DNA"/>
</dbReference>
<comment type="caution">
    <text evidence="2">The sequence shown here is derived from an EMBL/GenBank/DDBJ whole genome shotgun (WGS) entry which is preliminary data.</text>
</comment>
<sequence>MSKKKIFPIIILTITFLLICGYIAHKNKKELYIQTQEKRIDLYFKYNLKDYHSMKVTSFEKTPMDGYFVHGYVNNNKKYYFKITIHPYTNYQYNDAIGYKPSGLGKLFISDDSKKNLSTNDIIKKEHLDKDEYEAEPPAFFFF</sequence>
<evidence type="ECO:0000256" key="1">
    <source>
        <dbReference type="SAM" id="Phobius"/>
    </source>
</evidence>
<feature type="transmembrane region" description="Helical" evidence="1">
    <location>
        <begin position="6"/>
        <end position="24"/>
    </location>
</feature>
<reference evidence="2 3" key="1">
    <citation type="journal article" date="2016" name="Front. Microbiol.">
        <title>Comprehensive Phylogenetic Analysis of Bovine Non-aureus Staphylococci Species Based on Whole-Genome Sequencing.</title>
        <authorList>
            <person name="Naushad S."/>
            <person name="Barkema H.W."/>
            <person name="Luby C."/>
            <person name="Condas L.A."/>
            <person name="Nobrega D.B."/>
            <person name="Carson D.A."/>
            <person name="De Buck J."/>
        </authorList>
    </citation>
    <scope>NUCLEOTIDE SEQUENCE [LARGE SCALE GENOMIC DNA]</scope>
    <source>
        <strain evidence="2 3">SNUC 2993</strain>
    </source>
</reference>
<evidence type="ECO:0008006" key="4">
    <source>
        <dbReference type="Google" id="ProtNLM"/>
    </source>
</evidence>
<accession>A0A2T4PXH3</accession>
<evidence type="ECO:0000313" key="3">
    <source>
        <dbReference type="Proteomes" id="UP000240717"/>
    </source>
</evidence>
<dbReference type="Proteomes" id="UP000240717">
    <property type="component" value="Unassembled WGS sequence"/>
</dbReference>
<dbReference type="RefSeq" id="WP_107533254.1">
    <property type="nucleotide sequence ID" value="NZ_PZEV01000069.1"/>
</dbReference>
<proteinExistence type="predicted"/>
<dbReference type="Gene3D" id="3.10.450.130">
    <property type="entry name" value="folded 79 residue fragment of lin0334 like domains"/>
    <property type="match status" value="1"/>
</dbReference>